<dbReference type="GeneID" id="111441990"/>
<feature type="disulfide bond" evidence="2">
    <location>
        <begin position="149"/>
        <end position="227"/>
    </location>
</feature>
<feature type="disulfide bond" evidence="2">
    <location>
        <begin position="76"/>
        <end position="86"/>
    </location>
</feature>
<feature type="disulfide bond" evidence="2">
    <location>
        <begin position="182"/>
        <end position="191"/>
    </location>
</feature>
<feature type="chain" id="PRO_5026684489" evidence="3">
    <location>
        <begin position="23"/>
        <end position="241"/>
    </location>
</feature>
<dbReference type="KEGG" id="cmos:111441990"/>
<evidence type="ECO:0000313" key="5">
    <source>
        <dbReference type="RefSeq" id="XP_022934999.1"/>
    </source>
</evidence>
<protein>
    <submittedName>
        <fullName evidence="5">Thaumatin-like protein 1b</fullName>
    </submittedName>
</protein>
<dbReference type="SMART" id="SM00205">
    <property type="entry name" value="THN"/>
    <property type="match status" value="1"/>
</dbReference>
<dbReference type="RefSeq" id="XP_022934999.1">
    <property type="nucleotide sequence ID" value="XM_023079231.1"/>
</dbReference>
<feature type="disulfide bond" evidence="2">
    <location>
        <begin position="91"/>
        <end position="98"/>
    </location>
</feature>
<evidence type="ECO:0000313" key="4">
    <source>
        <dbReference type="Proteomes" id="UP000504609"/>
    </source>
</evidence>
<dbReference type="Proteomes" id="UP000504609">
    <property type="component" value="Unplaced"/>
</dbReference>
<feature type="signal peptide" evidence="3">
    <location>
        <begin position="1"/>
        <end position="22"/>
    </location>
</feature>
<feature type="disulfide bond" evidence="2">
    <location>
        <begin position="154"/>
        <end position="210"/>
    </location>
</feature>
<dbReference type="InterPro" id="IPR037176">
    <property type="entry name" value="Osmotin/thaumatin-like_sf"/>
</dbReference>
<feature type="disulfide bond" evidence="2">
    <location>
        <begin position="33"/>
        <end position="238"/>
    </location>
</feature>
<keyword evidence="2" id="KW-1015">Disulfide bond</keyword>
<comment type="similarity">
    <text evidence="1">Belongs to the thaumatin family.</text>
</comment>
<dbReference type="Pfam" id="PF00314">
    <property type="entry name" value="Thaumatin"/>
    <property type="match status" value="1"/>
</dbReference>
<dbReference type="InterPro" id="IPR001938">
    <property type="entry name" value="Thaumatin"/>
</dbReference>
<organism evidence="4 5">
    <name type="scientific">Cucurbita moschata</name>
    <name type="common">Winter crookneck squash</name>
    <name type="synonym">Cucurbita pepo var. moschata</name>
    <dbReference type="NCBI Taxonomy" id="3662"/>
    <lineage>
        <taxon>Eukaryota</taxon>
        <taxon>Viridiplantae</taxon>
        <taxon>Streptophyta</taxon>
        <taxon>Embryophyta</taxon>
        <taxon>Tracheophyta</taxon>
        <taxon>Spermatophyta</taxon>
        <taxon>Magnoliopsida</taxon>
        <taxon>eudicotyledons</taxon>
        <taxon>Gunneridae</taxon>
        <taxon>Pentapetalae</taxon>
        <taxon>rosids</taxon>
        <taxon>fabids</taxon>
        <taxon>Cucurbitales</taxon>
        <taxon>Cucurbitaceae</taxon>
        <taxon>Cucurbiteae</taxon>
        <taxon>Cucurbita</taxon>
    </lineage>
</organism>
<keyword evidence="4" id="KW-1185">Reference proteome</keyword>
<reference evidence="5" key="1">
    <citation type="submission" date="2025-08" db="UniProtKB">
        <authorList>
            <consortium name="RefSeq"/>
        </authorList>
    </citation>
    <scope>IDENTIFICATION</scope>
    <source>
        <tissue evidence="5">Young leaves</tissue>
    </source>
</reference>
<accession>A0A6J1F454</accession>
<dbReference type="Gene3D" id="2.60.110.10">
    <property type="entry name" value="Thaumatin"/>
    <property type="match status" value="1"/>
</dbReference>
<evidence type="ECO:0000256" key="2">
    <source>
        <dbReference type="PIRSR" id="PIRSR002703-1"/>
    </source>
</evidence>
<proteinExistence type="inferred from homology"/>
<dbReference type="PROSITE" id="PS51367">
    <property type="entry name" value="THAUMATIN_2"/>
    <property type="match status" value="1"/>
</dbReference>
<feature type="disulfide bond" evidence="2">
    <location>
        <begin position="192"/>
        <end position="197"/>
    </location>
</feature>
<name>A0A6J1F454_CUCMO</name>
<dbReference type="PANTHER" id="PTHR31048">
    <property type="entry name" value="OS03G0233200 PROTEIN"/>
    <property type="match status" value="1"/>
</dbReference>
<feature type="disulfide bond" evidence="2">
    <location>
        <begin position="162"/>
        <end position="178"/>
    </location>
</feature>
<dbReference type="PIRSF" id="PIRSF002703">
    <property type="entry name" value="Thaumatin"/>
    <property type="match status" value="1"/>
</dbReference>
<evidence type="ECO:0000256" key="3">
    <source>
        <dbReference type="SAM" id="SignalP"/>
    </source>
</evidence>
<dbReference type="AlphaFoldDB" id="A0A6J1F454"/>
<gene>
    <name evidence="5" type="primary">LOC111441990</name>
</gene>
<sequence length="241" mass="26064">MAFKTSLIVLLQVSLLAAGVISEDVVFVFQNQCPYPIWLSSGVATGYTNLKMKSDTSKTYTMPYTWNGSIWARTNCSYDKTLNFSCETGDCRSGSIICDSLPAIPVTLLNFAINQSVVHYELSLKHGFNVAAKIQPDGGYLVDGGFGDCPAVGCVADLNHVCPPVLSFTNKNGANVGCYSPCDKFGPPKYCCNVPGCHPDPYSIMFKHLCPSAHVYPGDDRPPIYGCTGFKAINVIFCPIV</sequence>
<dbReference type="PRINTS" id="PR00347">
    <property type="entry name" value="THAUMATIN"/>
</dbReference>
<keyword evidence="3" id="KW-0732">Signal</keyword>
<evidence type="ECO:0000256" key="1">
    <source>
        <dbReference type="ARBA" id="ARBA00010607"/>
    </source>
</evidence>
<dbReference type="SUPFAM" id="SSF49870">
    <property type="entry name" value="Osmotin, thaumatin-like protein"/>
    <property type="match status" value="1"/>
</dbReference>